<evidence type="ECO:0000313" key="3">
    <source>
        <dbReference type="Proteomes" id="UP000251993"/>
    </source>
</evidence>
<dbReference type="KEGG" id="run:DR864_11055"/>
<accession>A0A344THX2</accession>
<proteinExistence type="predicted"/>
<reference evidence="2 3" key="1">
    <citation type="submission" date="2018-07" db="EMBL/GenBank/DDBJ databases">
        <title>Genome sequencing of Runella.</title>
        <authorList>
            <person name="Baek M.-G."/>
            <person name="Yi H."/>
        </authorList>
    </citation>
    <scope>NUCLEOTIDE SEQUENCE [LARGE SCALE GENOMIC DNA]</scope>
    <source>
        <strain evidence="2 3">HYN0085</strain>
    </source>
</reference>
<dbReference type="EMBL" id="CP030850">
    <property type="protein sequence ID" value="AXE18243.1"/>
    <property type="molecule type" value="Genomic_DNA"/>
</dbReference>
<sequence>MSTQHTFHIPVMGLGFTMESPIKVARFGISSVISIIEDELMERLRELYSPWVNETFVPITEQVEDWRAKRIQSYLNLVNRIVTQQVEKLRNLPFVMGTEIVKYFELLPDDSSVKALYHAMMSLEEGEAKAQLQEKLRGEIKAGAIDVNIMAKVDRNNYTKDGEMLPKEFSDALSSLRGFAQSDLESSVVFSAGYNPRLYAYIDTFSDFFPDEKGYLKKKIVLKVSDYRSALTQGKILAKKGLWVSEFRIESGLNCGGHAFATDGLLLGPIMEEFKANREALAAELWTMCNQALTAKGVPTFETQPVLRVTVQGGIGTANENSFLLDYYQADATGWGSPFLLVPEATSVDENTLQALATAKPDDYYLSHASPLGIPFNNFRKSTAQHQLAARIAKNRPGSPCYKKFLVANTEFTEIPICAASRQYQHLKINQLKEQNLSPQAYEAQLAEVTEKDCLCEGLGASALLSEGLKPAHNLNAVTICPGPNLAYFSGVFTLQQMVDHIYGRLNLLNSVKRSNLFVNELRMYVKYFDDELKKSADNLTTKKVRYLQLFQNNLLQGVAYYKELIPSLKNEAERYLEEMKEELNQFENTIRNKTVPVPVSA</sequence>
<dbReference type="AlphaFoldDB" id="A0A344THX2"/>
<keyword evidence="1" id="KW-0175">Coiled coil</keyword>
<evidence type="ECO:0000256" key="1">
    <source>
        <dbReference type="SAM" id="Coils"/>
    </source>
</evidence>
<dbReference type="Proteomes" id="UP000251993">
    <property type="component" value="Chromosome"/>
</dbReference>
<dbReference type="OrthoDB" id="9811599at2"/>
<evidence type="ECO:0000313" key="2">
    <source>
        <dbReference type="EMBL" id="AXE18243.1"/>
    </source>
</evidence>
<organism evidence="2 3">
    <name type="scientific">Runella rosea</name>
    <dbReference type="NCBI Taxonomy" id="2259595"/>
    <lineage>
        <taxon>Bacteria</taxon>
        <taxon>Pseudomonadati</taxon>
        <taxon>Bacteroidota</taxon>
        <taxon>Cytophagia</taxon>
        <taxon>Cytophagales</taxon>
        <taxon>Spirosomataceae</taxon>
        <taxon>Runella</taxon>
    </lineage>
</organism>
<gene>
    <name evidence="2" type="ORF">DR864_11055</name>
</gene>
<dbReference type="RefSeq" id="WP_114067027.1">
    <property type="nucleotide sequence ID" value="NZ_CP030850.1"/>
</dbReference>
<protein>
    <submittedName>
        <fullName evidence="2">Uncharacterized protein</fullName>
    </submittedName>
</protein>
<name>A0A344THX2_9BACT</name>
<feature type="coiled-coil region" evidence="1">
    <location>
        <begin position="566"/>
        <end position="593"/>
    </location>
</feature>
<keyword evidence="3" id="KW-1185">Reference proteome</keyword>